<keyword evidence="2" id="KW-1185">Reference proteome</keyword>
<organism evidence="1 2">
    <name type="scientific">Trichonephila clavata</name>
    <name type="common">Joro spider</name>
    <name type="synonym">Nephila clavata</name>
    <dbReference type="NCBI Taxonomy" id="2740835"/>
    <lineage>
        <taxon>Eukaryota</taxon>
        <taxon>Metazoa</taxon>
        <taxon>Ecdysozoa</taxon>
        <taxon>Arthropoda</taxon>
        <taxon>Chelicerata</taxon>
        <taxon>Arachnida</taxon>
        <taxon>Araneae</taxon>
        <taxon>Araneomorphae</taxon>
        <taxon>Entelegynae</taxon>
        <taxon>Araneoidea</taxon>
        <taxon>Nephilidae</taxon>
        <taxon>Trichonephila</taxon>
    </lineage>
</organism>
<reference evidence="1" key="1">
    <citation type="submission" date="2020-07" db="EMBL/GenBank/DDBJ databases">
        <title>Multicomponent nature underlies the extraordinary mechanical properties of spider dragline silk.</title>
        <authorList>
            <person name="Kono N."/>
            <person name="Nakamura H."/>
            <person name="Mori M."/>
            <person name="Yoshida Y."/>
            <person name="Ohtoshi R."/>
            <person name="Malay A.D."/>
            <person name="Moran D.A.P."/>
            <person name="Tomita M."/>
            <person name="Numata K."/>
            <person name="Arakawa K."/>
        </authorList>
    </citation>
    <scope>NUCLEOTIDE SEQUENCE</scope>
</reference>
<dbReference type="Proteomes" id="UP000887116">
    <property type="component" value="Unassembled WGS sequence"/>
</dbReference>
<accession>A0A8X6L441</accession>
<gene>
    <name evidence="1" type="ORF">TNCT_186671</name>
</gene>
<name>A0A8X6L441_TRICU</name>
<comment type="caution">
    <text evidence="1">The sequence shown here is derived from an EMBL/GenBank/DDBJ whole genome shotgun (WGS) entry which is preliminary data.</text>
</comment>
<protein>
    <submittedName>
        <fullName evidence="1">Uncharacterized protein</fullName>
    </submittedName>
</protein>
<dbReference type="AlphaFoldDB" id="A0A8X6L441"/>
<evidence type="ECO:0000313" key="2">
    <source>
        <dbReference type="Proteomes" id="UP000887116"/>
    </source>
</evidence>
<proteinExistence type="predicted"/>
<dbReference type="EMBL" id="BMAO01014409">
    <property type="protein sequence ID" value="GFQ94776.1"/>
    <property type="molecule type" value="Genomic_DNA"/>
</dbReference>
<evidence type="ECO:0000313" key="1">
    <source>
        <dbReference type="EMBL" id="GFQ94776.1"/>
    </source>
</evidence>
<sequence length="66" mass="7320">MNLTTHYRLTRKLPKTVCSDFVANLNNPGHRLAATPGISQLITMEREGAPLPGEHQSLIWLPVEAN</sequence>